<reference evidence="2 3" key="1">
    <citation type="journal article" date="2018" name="PLoS Genet.">
        <title>Population sequencing reveals clonal diversity and ancestral inbreeding in the grapevine cultivar Chardonnay.</title>
        <authorList>
            <person name="Roach M.J."/>
            <person name="Johnson D.L."/>
            <person name="Bohlmann J."/>
            <person name="van Vuuren H.J."/>
            <person name="Jones S.J."/>
            <person name="Pretorius I.S."/>
            <person name="Schmidt S.A."/>
            <person name="Borneman A.R."/>
        </authorList>
    </citation>
    <scope>NUCLEOTIDE SEQUENCE [LARGE SCALE GENOMIC DNA]</scope>
    <source>
        <strain evidence="3">cv. Chardonnay</strain>
        <tissue evidence="2">Leaf</tissue>
    </source>
</reference>
<evidence type="ECO:0000256" key="1">
    <source>
        <dbReference type="SAM" id="MobiDB-lite"/>
    </source>
</evidence>
<dbReference type="EMBL" id="QGNW01000933">
    <property type="protein sequence ID" value="RVW58652.1"/>
    <property type="molecule type" value="Genomic_DNA"/>
</dbReference>
<dbReference type="AlphaFoldDB" id="A0A438FFB4"/>
<accession>A0A438FFB4</accession>
<dbReference type="Proteomes" id="UP000288805">
    <property type="component" value="Unassembled WGS sequence"/>
</dbReference>
<feature type="region of interest" description="Disordered" evidence="1">
    <location>
        <begin position="27"/>
        <end position="73"/>
    </location>
</feature>
<evidence type="ECO:0000313" key="2">
    <source>
        <dbReference type="EMBL" id="RVW58652.1"/>
    </source>
</evidence>
<comment type="caution">
    <text evidence="2">The sequence shown here is derived from an EMBL/GenBank/DDBJ whole genome shotgun (WGS) entry which is preliminary data.</text>
</comment>
<protein>
    <submittedName>
        <fullName evidence="2">Uncharacterized protein</fullName>
    </submittedName>
</protein>
<proteinExistence type="predicted"/>
<name>A0A438FFB4_VITVI</name>
<evidence type="ECO:0000313" key="3">
    <source>
        <dbReference type="Proteomes" id="UP000288805"/>
    </source>
</evidence>
<feature type="compositionally biased region" description="Polar residues" evidence="1">
    <location>
        <begin position="37"/>
        <end position="51"/>
    </location>
</feature>
<organism evidence="2 3">
    <name type="scientific">Vitis vinifera</name>
    <name type="common">Grape</name>
    <dbReference type="NCBI Taxonomy" id="29760"/>
    <lineage>
        <taxon>Eukaryota</taxon>
        <taxon>Viridiplantae</taxon>
        <taxon>Streptophyta</taxon>
        <taxon>Embryophyta</taxon>
        <taxon>Tracheophyta</taxon>
        <taxon>Spermatophyta</taxon>
        <taxon>Magnoliopsida</taxon>
        <taxon>eudicotyledons</taxon>
        <taxon>Gunneridae</taxon>
        <taxon>Pentapetalae</taxon>
        <taxon>rosids</taxon>
        <taxon>Vitales</taxon>
        <taxon>Vitaceae</taxon>
        <taxon>Viteae</taxon>
        <taxon>Vitis</taxon>
    </lineage>
</organism>
<sequence>MKLKIRDMEAENDKFVEKDYLDLLDITTEAGEEEDNQLFNGRPSATSTSASGYDGSRGEETNDDEDHDSRRVSLSVGAIGKPYRGRRRRMTPYNEDSLSANFESMSIETQFNDSSNEANIYAPYAMSYGQLPPNLSSSINGEYERYNYPSSTQMSFYLPYQMHDYYSKKCKECKMSGQDIRTHHQRASGQHIHPNTPSKAIRTTYPDRICCCPGVIIDMLSFGYFNSADISTRMSHIRKYASPPFHPDVSHPEICSATIPPGCLTSGIQLAPFHPDVSHPAHSIRRRFNFPGRAYPDALIASTRRVSQIFCTVPRCSPEASRYLRPTF</sequence>
<gene>
    <name evidence="2" type="ORF">CK203_112038</name>
</gene>